<keyword evidence="11" id="KW-0175">Coiled coil</keyword>
<dbReference type="InterPro" id="IPR037118">
    <property type="entry name" value="Val-tRNA_synth_C_sf"/>
</dbReference>
<dbReference type="NCBIfam" id="TIGR00422">
    <property type="entry name" value="valS"/>
    <property type="match status" value="1"/>
</dbReference>
<dbReference type="InterPro" id="IPR002300">
    <property type="entry name" value="aa-tRNA-synth_Ia"/>
</dbReference>
<keyword evidence="4 10" id="KW-0547">Nucleotide-binding</keyword>
<dbReference type="PANTHER" id="PTHR11946">
    <property type="entry name" value="VALYL-TRNA SYNTHETASES"/>
    <property type="match status" value="1"/>
</dbReference>
<dbReference type="InterPro" id="IPR002303">
    <property type="entry name" value="Valyl-tRNA_ligase"/>
</dbReference>
<keyword evidence="3 10" id="KW-0436">Ligase</keyword>
<dbReference type="FunFam" id="1.10.287.380:FF:000001">
    <property type="entry name" value="Valine--tRNA ligase"/>
    <property type="match status" value="1"/>
</dbReference>
<evidence type="ECO:0000256" key="4">
    <source>
        <dbReference type="ARBA" id="ARBA00022741"/>
    </source>
</evidence>
<gene>
    <name evidence="17" type="ORF">ACHAXA_010260</name>
</gene>
<keyword evidence="13" id="KW-1133">Transmembrane helix</keyword>
<evidence type="ECO:0000256" key="1">
    <source>
        <dbReference type="ARBA" id="ARBA00005594"/>
    </source>
</evidence>
<dbReference type="Pfam" id="PF10458">
    <property type="entry name" value="Val_tRNA-synt_C"/>
    <property type="match status" value="1"/>
</dbReference>
<dbReference type="Pfam" id="PF08264">
    <property type="entry name" value="Anticodon_1"/>
    <property type="match status" value="1"/>
</dbReference>
<keyword evidence="18" id="KW-1185">Reference proteome</keyword>
<evidence type="ECO:0000256" key="6">
    <source>
        <dbReference type="ARBA" id="ARBA00022917"/>
    </source>
</evidence>
<feature type="coiled-coil region" evidence="11">
    <location>
        <begin position="1084"/>
        <end position="1146"/>
    </location>
</feature>
<dbReference type="InterPro" id="IPR001412">
    <property type="entry name" value="aa-tRNA-synth_I_CS"/>
</dbReference>
<comment type="caution">
    <text evidence="17">The sequence shown here is derived from an EMBL/GenBank/DDBJ whole genome shotgun (WGS) entry which is preliminary data.</text>
</comment>
<dbReference type="Gene3D" id="1.10.287.380">
    <property type="entry name" value="Valyl-tRNA synthetase, C-terminal domain"/>
    <property type="match status" value="1"/>
</dbReference>
<evidence type="ECO:0000313" key="17">
    <source>
        <dbReference type="EMBL" id="KAL3815870.1"/>
    </source>
</evidence>
<dbReference type="InterPro" id="IPR009008">
    <property type="entry name" value="Val/Leu/Ile-tRNA-synth_edit"/>
</dbReference>
<evidence type="ECO:0000259" key="15">
    <source>
        <dbReference type="Pfam" id="PF08264"/>
    </source>
</evidence>
<keyword evidence="7 10" id="KW-0030">Aminoacyl-tRNA synthetase</keyword>
<dbReference type="AlphaFoldDB" id="A0ABD3RSD7"/>
<dbReference type="CDD" id="cd00817">
    <property type="entry name" value="ValRS_core"/>
    <property type="match status" value="1"/>
</dbReference>
<dbReference type="SUPFAM" id="SSF50677">
    <property type="entry name" value="ValRS/IleRS/LeuRS editing domain"/>
    <property type="match status" value="1"/>
</dbReference>
<dbReference type="EC" id="6.1.1.9" evidence="2"/>
<feature type="transmembrane region" description="Helical" evidence="13">
    <location>
        <begin position="28"/>
        <end position="49"/>
    </location>
</feature>
<dbReference type="SUPFAM" id="SSF47323">
    <property type="entry name" value="Anticodon-binding domain of a subclass of class I aminoacyl-tRNA synthetases"/>
    <property type="match status" value="1"/>
</dbReference>
<dbReference type="SUPFAM" id="SSF52374">
    <property type="entry name" value="Nucleotidylyl transferase"/>
    <property type="match status" value="1"/>
</dbReference>
<dbReference type="PRINTS" id="PR00986">
    <property type="entry name" value="TRNASYNTHVAL"/>
</dbReference>
<dbReference type="InterPro" id="IPR033705">
    <property type="entry name" value="Anticodon_Ia_Val"/>
</dbReference>
<evidence type="ECO:0000256" key="13">
    <source>
        <dbReference type="SAM" id="Phobius"/>
    </source>
</evidence>
<evidence type="ECO:0000256" key="5">
    <source>
        <dbReference type="ARBA" id="ARBA00022840"/>
    </source>
</evidence>
<feature type="domain" description="Aminoacyl-tRNA synthetase class Ia" evidence="14">
    <location>
        <begin position="217"/>
        <end position="313"/>
    </location>
</feature>
<dbReference type="PANTHER" id="PTHR11946:SF93">
    <property type="entry name" value="VALINE--TRNA LIGASE, CHLOROPLASTIC_MITOCHONDRIAL 2"/>
    <property type="match status" value="1"/>
</dbReference>
<dbReference type="Gene3D" id="1.10.730.10">
    <property type="entry name" value="Isoleucyl-tRNA Synthetase, Domain 1"/>
    <property type="match status" value="1"/>
</dbReference>
<evidence type="ECO:0000256" key="7">
    <source>
        <dbReference type="ARBA" id="ARBA00023146"/>
    </source>
</evidence>
<evidence type="ECO:0000256" key="12">
    <source>
        <dbReference type="SAM" id="MobiDB-lite"/>
    </source>
</evidence>
<keyword evidence="13" id="KW-0812">Transmembrane</keyword>
<dbReference type="HAMAP" id="MF_02004">
    <property type="entry name" value="Val_tRNA_synth_type1"/>
    <property type="match status" value="1"/>
</dbReference>
<accession>A0ABD3RSD7</accession>
<sequence>MRRSRQQRQRRRAAFVVDSSNRRQGPSAAAAIVIRLLMMIIAGGCHHSVVRVGASTTTRRFAEVAGIIRPTSSSSQGRPFLPAFVAAPSLSHRLYSSHIARGFALLEEPPPPSSFHHHHRNHHHRRARHTSTIACRPPLRATTSIVARRMMTSSSSSSSIAEARGGDDAPPPSTIEISSSPMSSSSVNCDHRDYDRINAAKGLSGTSYEPSSFEPSIYRWWETSGCFDPDARQDDGVPYVLPMPPPNVTGRLHMGHAIFVALQDVLARFHRMRGRAVLWTPGTDHAGIATQLQVEKLIVAEGKRRGSDEEISAIRDDVTITSEDDRVEKLEKLVSRDDFLDRAWRYKEEQGGAITDQLRAGASADWTRERFTMDPDMSRGVVEAFVRLYDRGLIYRGTYMVNWSPGLMTAVSDLEVEYSEEEGRLYYFKYVVEDGGEGKGEVEGEGYIPVATTRPETIFGDTAVCVNPKDERYMHLIGKRVLVPMSSTNDEDGGSPRSIPVIADEYVDMEFGTGALKITPGHDVNDYELGKKYDLGVINVMNRDATMNEMCGSRYAGLDRFVAREKLWKDMEDAGLTIRVSPHVQRVPRSQRGGEVIEPMVSKQWFVKTEGMGAKALEAVKGGDIQIVPPRFEKVWYGWLTNIRDWCISRQLWWGHRIPVWYIGGADEEYIVARNEDEARLKAIEAGHPQDVMLRQEDDVLDTWFSSGLWPFATVGWPQDENNGDETSDLARFYPGTCLETGYDILFFWVARMVMLGIELTGVSPFKVIYLHGLVRAADGSKMSKTKGNVIDPLDTVYEYGADSLRYSLVTGVTPGQDIPLNMDKIAANKAFANKLWNCCKFVTDNALKGVDGEEMAALAVTGPMGKDEFEKLALPERYIISKCHELVESVTSDIEKYQLGVAGSKTRLYEGFGGGGDDAKTARRVLVYILDTSMRLLHPYMPFVTEQLWHHLPRAPKSDGVVANALMLADWPQMDDNVPLVRDEDSIATFECFQALTRSIRNARAEYNVEQGKKIGATVVASGQLKDAIEAEIKSLVMLAKLDPDQIAVLEAGSDEAKEAAAGDSAQLVVQDGVEAYLPLSGLIDVEKERQRLVKQSTKLAKEIEKLAARLNAKGFIDKAKPDVVVKARAELAELEDQASKVQASLAGLG</sequence>
<feature type="region of interest" description="Disordered" evidence="12">
    <location>
        <begin position="110"/>
        <end position="130"/>
    </location>
</feature>
<evidence type="ECO:0000256" key="10">
    <source>
        <dbReference type="RuleBase" id="RU363035"/>
    </source>
</evidence>
<dbReference type="InterPro" id="IPR009080">
    <property type="entry name" value="tRNAsynth_Ia_anticodon-bd"/>
</dbReference>
<keyword evidence="13" id="KW-0472">Membrane</keyword>
<name>A0ABD3RSD7_9STRA</name>
<comment type="catalytic activity">
    <reaction evidence="9">
        <text>tRNA(Val) + L-valine + ATP = L-valyl-tRNA(Val) + AMP + diphosphate</text>
        <dbReference type="Rhea" id="RHEA:10704"/>
        <dbReference type="Rhea" id="RHEA-COMP:9672"/>
        <dbReference type="Rhea" id="RHEA-COMP:9708"/>
        <dbReference type="ChEBI" id="CHEBI:30616"/>
        <dbReference type="ChEBI" id="CHEBI:33019"/>
        <dbReference type="ChEBI" id="CHEBI:57762"/>
        <dbReference type="ChEBI" id="CHEBI:78442"/>
        <dbReference type="ChEBI" id="CHEBI:78537"/>
        <dbReference type="ChEBI" id="CHEBI:456215"/>
        <dbReference type="EC" id="6.1.1.9"/>
    </reaction>
</comment>
<feature type="domain" description="Aminoacyl-tRNA synthetase class Ia" evidence="14">
    <location>
        <begin position="331"/>
        <end position="819"/>
    </location>
</feature>
<dbReference type="InterPro" id="IPR013155">
    <property type="entry name" value="M/V/L/I-tRNA-synth_anticd-bd"/>
</dbReference>
<dbReference type="SUPFAM" id="SSF46589">
    <property type="entry name" value="tRNA-binding arm"/>
    <property type="match status" value="1"/>
</dbReference>
<feature type="compositionally biased region" description="Low complexity" evidence="12">
    <location>
        <begin position="174"/>
        <end position="186"/>
    </location>
</feature>
<keyword evidence="5 10" id="KW-0067">ATP-binding</keyword>
<reference evidence="17 18" key="1">
    <citation type="submission" date="2024-10" db="EMBL/GenBank/DDBJ databases">
        <title>Updated reference genomes for cyclostephanoid diatoms.</title>
        <authorList>
            <person name="Roberts W.R."/>
            <person name="Alverson A.J."/>
        </authorList>
    </citation>
    <scope>NUCLEOTIDE SEQUENCE [LARGE SCALE GENOMIC DNA]</scope>
    <source>
        <strain evidence="17 18">AJA228-03</strain>
    </source>
</reference>
<dbReference type="Proteomes" id="UP001530377">
    <property type="component" value="Unassembled WGS sequence"/>
</dbReference>
<evidence type="ECO:0000256" key="3">
    <source>
        <dbReference type="ARBA" id="ARBA00022598"/>
    </source>
</evidence>
<evidence type="ECO:0000259" key="16">
    <source>
        <dbReference type="Pfam" id="PF10458"/>
    </source>
</evidence>
<dbReference type="PROSITE" id="PS00178">
    <property type="entry name" value="AA_TRNA_LIGASE_I"/>
    <property type="match status" value="1"/>
</dbReference>
<evidence type="ECO:0000256" key="8">
    <source>
        <dbReference type="ARBA" id="ARBA00029936"/>
    </source>
</evidence>
<dbReference type="GO" id="GO:0006412">
    <property type="term" value="P:translation"/>
    <property type="evidence" value="ECO:0007669"/>
    <property type="project" value="UniProtKB-KW"/>
</dbReference>
<dbReference type="EMBL" id="JALLPB020000178">
    <property type="protein sequence ID" value="KAL3815870.1"/>
    <property type="molecule type" value="Genomic_DNA"/>
</dbReference>
<feature type="region of interest" description="Disordered" evidence="12">
    <location>
        <begin position="1"/>
        <end position="20"/>
    </location>
</feature>
<evidence type="ECO:0000256" key="11">
    <source>
        <dbReference type="SAM" id="Coils"/>
    </source>
</evidence>
<dbReference type="Pfam" id="PF00133">
    <property type="entry name" value="tRNA-synt_1"/>
    <property type="match status" value="2"/>
</dbReference>
<dbReference type="GO" id="GO:0005524">
    <property type="term" value="F:ATP binding"/>
    <property type="evidence" value="ECO:0007669"/>
    <property type="project" value="UniProtKB-KW"/>
</dbReference>
<evidence type="ECO:0000259" key="14">
    <source>
        <dbReference type="Pfam" id="PF00133"/>
    </source>
</evidence>
<dbReference type="GO" id="GO:0004832">
    <property type="term" value="F:valine-tRNA ligase activity"/>
    <property type="evidence" value="ECO:0007669"/>
    <property type="project" value="UniProtKB-EC"/>
</dbReference>
<dbReference type="InterPro" id="IPR014729">
    <property type="entry name" value="Rossmann-like_a/b/a_fold"/>
</dbReference>
<comment type="similarity">
    <text evidence="1 10">Belongs to the class-I aminoacyl-tRNA synthetase family.</text>
</comment>
<dbReference type="Gene3D" id="3.90.740.10">
    <property type="entry name" value="Valyl/Leucyl/Isoleucyl-tRNA synthetase, editing domain"/>
    <property type="match status" value="2"/>
</dbReference>
<feature type="compositionally biased region" description="Basic residues" evidence="12">
    <location>
        <begin position="115"/>
        <end position="129"/>
    </location>
</feature>
<evidence type="ECO:0000256" key="2">
    <source>
        <dbReference type="ARBA" id="ARBA00013169"/>
    </source>
</evidence>
<keyword evidence="6 10" id="KW-0648">Protein biosynthesis</keyword>
<proteinExistence type="inferred from homology"/>
<protein>
    <recommendedName>
        <fullName evidence="2">valine--tRNA ligase</fullName>
        <ecNumber evidence="2">6.1.1.9</ecNumber>
    </recommendedName>
    <alternativeName>
        <fullName evidence="8">Valyl-tRNA synthetase</fullName>
    </alternativeName>
</protein>
<evidence type="ECO:0000256" key="9">
    <source>
        <dbReference type="ARBA" id="ARBA00047552"/>
    </source>
</evidence>
<dbReference type="NCBIfam" id="NF004349">
    <property type="entry name" value="PRK05729.1"/>
    <property type="match status" value="1"/>
</dbReference>
<evidence type="ECO:0000313" key="18">
    <source>
        <dbReference type="Proteomes" id="UP001530377"/>
    </source>
</evidence>
<feature type="domain" description="Valyl-tRNA synthetase tRNA-binding arm" evidence="16">
    <location>
        <begin position="1086"/>
        <end position="1151"/>
    </location>
</feature>
<feature type="region of interest" description="Disordered" evidence="12">
    <location>
        <begin position="150"/>
        <end position="190"/>
    </location>
</feature>
<feature type="domain" description="Methionyl/Valyl/Leucyl/Isoleucyl-tRNA synthetase anticodon-binding" evidence="15">
    <location>
        <begin position="877"/>
        <end position="1015"/>
    </location>
</feature>
<dbReference type="InterPro" id="IPR010978">
    <property type="entry name" value="tRNA-bd_arm"/>
</dbReference>
<dbReference type="InterPro" id="IPR019499">
    <property type="entry name" value="Val-tRNA_synth_tRNA-bd"/>
</dbReference>
<organism evidence="17 18">
    <name type="scientific">Cyclostephanos tholiformis</name>
    <dbReference type="NCBI Taxonomy" id="382380"/>
    <lineage>
        <taxon>Eukaryota</taxon>
        <taxon>Sar</taxon>
        <taxon>Stramenopiles</taxon>
        <taxon>Ochrophyta</taxon>
        <taxon>Bacillariophyta</taxon>
        <taxon>Coscinodiscophyceae</taxon>
        <taxon>Thalassiosirophycidae</taxon>
        <taxon>Stephanodiscales</taxon>
        <taxon>Stephanodiscaceae</taxon>
        <taxon>Cyclostephanos</taxon>
    </lineage>
</organism>
<dbReference type="Gene3D" id="3.40.50.620">
    <property type="entry name" value="HUPs"/>
    <property type="match status" value="2"/>
</dbReference>
<dbReference type="CDD" id="cd07962">
    <property type="entry name" value="Anticodon_Ia_Val"/>
    <property type="match status" value="1"/>
</dbReference>
<feature type="compositionally biased region" description="Basic residues" evidence="12">
    <location>
        <begin position="1"/>
        <end position="13"/>
    </location>
</feature>